<dbReference type="Proteomes" id="UP000290985">
    <property type="component" value="Chromosome"/>
</dbReference>
<organism evidence="1 2">
    <name type="scientific">Mycoplasmopsis citelli</name>
    <dbReference type="NCBI Taxonomy" id="171281"/>
    <lineage>
        <taxon>Bacteria</taxon>
        <taxon>Bacillati</taxon>
        <taxon>Mycoplasmatota</taxon>
        <taxon>Mycoplasmoidales</taxon>
        <taxon>Metamycoplasmataceae</taxon>
        <taxon>Mycoplasmopsis</taxon>
    </lineage>
</organism>
<protein>
    <submittedName>
        <fullName evidence="1">Uncharacterized protein</fullName>
    </submittedName>
</protein>
<dbReference type="AlphaFoldDB" id="A0A449B378"/>
<proteinExistence type="predicted"/>
<evidence type="ECO:0000313" key="2">
    <source>
        <dbReference type="Proteomes" id="UP000290985"/>
    </source>
</evidence>
<reference evidence="1 2" key="1">
    <citation type="submission" date="2019-01" db="EMBL/GenBank/DDBJ databases">
        <authorList>
            <consortium name="Pathogen Informatics"/>
        </authorList>
    </citation>
    <scope>NUCLEOTIDE SEQUENCE [LARGE SCALE GENOMIC DNA]</scope>
    <source>
        <strain evidence="1 2">NCTC10181</strain>
    </source>
</reference>
<accession>A0A449B378</accession>
<gene>
    <name evidence="1" type="ORF">NCTC10181_00927</name>
</gene>
<dbReference type="EMBL" id="LR215036">
    <property type="protein sequence ID" value="VEU75050.1"/>
    <property type="molecule type" value="Genomic_DNA"/>
</dbReference>
<evidence type="ECO:0000313" key="1">
    <source>
        <dbReference type="EMBL" id="VEU75050.1"/>
    </source>
</evidence>
<sequence length="39" mass="4314">MKSLFLKVGKPVANLSQISSVISTSSTPENHIKIKFYGY</sequence>
<keyword evidence="2" id="KW-1185">Reference proteome</keyword>
<name>A0A449B378_9BACT</name>
<dbReference type="KEGG" id="mcit:NCTC10181_00927"/>